<keyword evidence="1" id="KW-0472">Membrane</keyword>
<proteinExistence type="predicted"/>
<comment type="caution">
    <text evidence="3">The sequence shown here is derived from an EMBL/GenBank/DDBJ whole genome shotgun (WGS) entry which is preliminary data.</text>
</comment>
<protein>
    <submittedName>
        <fullName evidence="3">Glycosyltransferase</fullName>
    </submittedName>
</protein>
<dbReference type="Proteomes" id="UP000266385">
    <property type="component" value="Unassembled WGS sequence"/>
</dbReference>
<dbReference type="PANTHER" id="PTHR48090:SF7">
    <property type="entry name" value="RFBJ PROTEIN"/>
    <property type="match status" value="1"/>
</dbReference>
<dbReference type="PANTHER" id="PTHR48090">
    <property type="entry name" value="UNDECAPRENYL-PHOSPHATE 4-DEOXY-4-FORMAMIDO-L-ARABINOSE TRANSFERASE-RELATED"/>
    <property type="match status" value="1"/>
</dbReference>
<evidence type="ECO:0000259" key="2">
    <source>
        <dbReference type="Pfam" id="PF00535"/>
    </source>
</evidence>
<dbReference type="AlphaFoldDB" id="A0A399REY0"/>
<evidence type="ECO:0000313" key="4">
    <source>
        <dbReference type="Proteomes" id="UP000266385"/>
    </source>
</evidence>
<feature type="domain" description="Glycosyltransferase 2-like" evidence="2">
    <location>
        <begin position="24"/>
        <end position="176"/>
    </location>
</feature>
<gene>
    <name evidence="3" type="ORF">D1223_05630</name>
</gene>
<dbReference type="OrthoDB" id="3177103at2"/>
<dbReference type="EMBL" id="QWFX01000006">
    <property type="protein sequence ID" value="RIJ30130.1"/>
    <property type="molecule type" value="Genomic_DNA"/>
</dbReference>
<organism evidence="3 4">
    <name type="scientific">Henriciella mobilis</name>
    <dbReference type="NCBI Taxonomy" id="2305467"/>
    <lineage>
        <taxon>Bacteria</taxon>
        <taxon>Pseudomonadati</taxon>
        <taxon>Pseudomonadota</taxon>
        <taxon>Alphaproteobacteria</taxon>
        <taxon>Hyphomonadales</taxon>
        <taxon>Hyphomonadaceae</taxon>
        <taxon>Henriciella</taxon>
    </lineage>
</organism>
<keyword evidence="4" id="KW-1185">Reference proteome</keyword>
<dbReference type="CDD" id="cd04179">
    <property type="entry name" value="DPM_DPG-synthase_like"/>
    <property type="match status" value="1"/>
</dbReference>
<dbReference type="InterPro" id="IPR050256">
    <property type="entry name" value="Glycosyltransferase_2"/>
</dbReference>
<accession>A0A399REY0</accession>
<keyword evidence="1" id="KW-1133">Transmembrane helix</keyword>
<dbReference type="SUPFAM" id="SSF53448">
    <property type="entry name" value="Nucleotide-diphospho-sugar transferases"/>
    <property type="match status" value="1"/>
</dbReference>
<keyword evidence="3" id="KW-0808">Transferase</keyword>
<dbReference type="InterPro" id="IPR001173">
    <property type="entry name" value="Glyco_trans_2-like"/>
</dbReference>
<reference evidence="3 4" key="1">
    <citation type="submission" date="2018-08" db="EMBL/GenBank/DDBJ databases">
        <title>Henriciella mobilis sp. nov., isolated from seawater.</title>
        <authorList>
            <person name="Cheng H."/>
            <person name="Wu Y.-H."/>
            <person name="Xu X.-W."/>
            <person name="Guo L.-L."/>
        </authorList>
    </citation>
    <scope>NUCLEOTIDE SEQUENCE [LARGE SCALE GENOMIC DNA]</scope>
    <source>
        <strain evidence="3 4">JN25</strain>
    </source>
</reference>
<feature type="transmembrane region" description="Helical" evidence="1">
    <location>
        <begin position="244"/>
        <end position="270"/>
    </location>
</feature>
<dbReference type="GO" id="GO:0016740">
    <property type="term" value="F:transferase activity"/>
    <property type="evidence" value="ECO:0007669"/>
    <property type="project" value="UniProtKB-KW"/>
</dbReference>
<evidence type="ECO:0000313" key="3">
    <source>
        <dbReference type="EMBL" id="RIJ30130.1"/>
    </source>
</evidence>
<dbReference type="Pfam" id="PF00535">
    <property type="entry name" value="Glycos_transf_2"/>
    <property type="match status" value="1"/>
</dbReference>
<dbReference type="RefSeq" id="WP_119375449.1">
    <property type="nucleotide sequence ID" value="NZ_QWFX01000006.1"/>
</dbReference>
<dbReference type="Gene3D" id="3.90.550.10">
    <property type="entry name" value="Spore Coat Polysaccharide Biosynthesis Protein SpsA, Chain A"/>
    <property type="match status" value="1"/>
</dbReference>
<keyword evidence="1" id="KW-0812">Transmembrane</keyword>
<dbReference type="InterPro" id="IPR029044">
    <property type="entry name" value="Nucleotide-diphossugar_trans"/>
</dbReference>
<feature type="transmembrane region" description="Helical" evidence="1">
    <location>
        <begin position="282"/>
        <end position="304"/>
    </location>
</feature>
<evidence type="ECO:0000256" key="1">
    <source>
        <dbReference type="SAM" id="Phobius"/>
    </source>
</evidence>
<name>A0A399REY0_9PROT</name>
<sequence length="326" mass="35359">MSGVTASTRAPSPQVDTATPRVAVTLPCYNEAATIASVIEAFRQALPEAEIYVFDNNSTDGTADIARRAGARVRTETRQGKGYVVQRIFADVEADIYVMADGDGTYDASMAPTLIELMKRNHVDMVVGTRANVTRDAGRGGHAFGNRVFNILFNTMFGRQFTDIFSGYRVFSRRFAKSFPAVSSGFEIETEMSVHACQIGVPTLERPTPYGVRHEDSASKLRTFRDGLRILGLFMTLAKETRPAAFFGAIGIVLALLALGLSVPLFITYFETGLVPRVPTAILATGLIIIGTVTAVCGLVLDSLARARVEAKRSVFLSYPPGDWQA</sequence>